<organism evidence="3">
    <name type="scientific">Anopheles darlingi</name>
    <name type="common">Mosquito</name>
    <dbReference type="NCBI Taxonomy" id="43151"/>
    <lineage>
        <taxon>Eukaryota</taxon>
        <taxon>Metazoa</taxon>
        <taxon>Ecdysozoa</taxon>
        <taxon>Arthropoda</taxon>
        <taxon>Hexapoda</taxon>
        <taxon>Insecta</taxon>
        <taxon>Pterygota</taxon>
        <taxon>Neoptera</taxon>
        <taxon>Endopterygota</taxon>
        <taxon>Diptera</taxon>
        <taxon>Nematocera</taxon>
        <taxon>Culicoidea</taxon>
        <taxon>Culicidae</taxon>
        <taxon>Anophelinae</taxon>
        <taxon>Anopheles</taxon>
    </lineage>
</organism>
<evidence type="ECO:0000256" key="1">
    <source>
        <dbReference type="SAM" id="MobiDB-lite"/>
    </source>
</evidence>
<proteinExistence type="predicted"/>
<feature type="signal peptide" evidence="2">
    <location>
        <begin position="1"/>
        <end position="24"/>
    </location>
</feature>
<name>A0A2M4DH61_ANODA</name>
<accession>A0A2M4DH61</accession>
<feature type="region of interest" description="Disordered" evidence="1">
    <location>
        <begin position="56"/>
        <end position="76"/>
    </location>
</feature>
<evidence type="ECO:0000256" key="2">
    <source>
        <dbReference type="SAM" id="SignalP"/>
    </source>
</evidence>
<dbReference type="EMBL" id="GGFL01012667">
    <property type="protein sequence ID" value="MBW76845.1"/>
    <property type="molecule type" value="Transcribed_RNA"/>
</dbReference>
<keyword evidence="2" id="KW-0732">Signal</keyword>
<evidence type="ECO:0000313" key="3">
    <source>
        <dbReference type="EMBL" id="MBW76845.1"/>
    </source>
</evidence>
<sequence length="118" mass="13466">MCCAYCSLGYCVLSLLLSESRVSCHGGSATVTVSRGPGGSRSTVRLVETKMRPALQTRPDRKEVRRRKVFERTEEEPSGCRDEIEFRSRRIQTPCLQQQWRRKPCILPRNPVAAHCWA</sequence>
<dbReference type="AlphaFoldDB" id="A0A2M4DH61"/>
<feature type="chain" id="PRO_5014798694" evidence="2">
    <location>
        <begin position="25"/>
        <end position="118"/>
    </location>
</feature>
<reference evidence="3" key="1">
    <citation type="submission" date="2018-01" db="EMBL/GenBank/DDBJ databases">
        <title>An insight into the sialome of Amazonian anophelines.</title>
        <authorList>
            <person name="Ribeiro J.M."/>
            <person name="Scarpassa V."/>
            <person name="Calvo E."/>
        </authorList>
    </citation>
    <scope>NUCLEOTIDE SEQUENCE</scope>
</reference>
<protein>
    <submittedName>
        <fullName evidence="3">Putative secreted protein</fullName>
    </submittedName>
</protein>